<dbReference type="GO" id="GO:0006508">
    <property type="term" value="P:proteolysis"/>
    <property type="evidence" value="ECO:0007669"/>
    <property type="project" value="UniProtKB-KW"/>
</dbReference>
<dbReference type="EMBL" id="QHKO01000003">
    <property type="protein sequence ID" value="RAL23096.1"/>
    <property type="molecule type" value="Genomic_DNA"/>
</dbReference>
<keyword evidence="5" id="KW-0862">Zinc</keyword>
<keyword evidence="4" id="KW-0378">Hydrolase</keyword>
<dbReference type="OrthoDB" id="9784703at2"/>
<keyword evidence="6" id="KW-0482">Metalloprotease</keyword>
<name>A0A328C748_9DELT</name>
<keyword evidence="9" id="KW-1185">Reference proteome</keyword>
<dbReference type="InterPro" id="IPR011055">
    <property type="entry name" value="Dup_hybrid_motif"/>
</dbReference>
<dbReference type="PANTHER" id="PTHR21666">
    <property type="entry name" value="PEPTIDASE-RELATED"/>
    <property type="match status" value="1"/>
</dbReference>
<feature type="domain" description="M23ase beta-sheet core" evidence="7">
    <location>
        <begin position="256"/>
        <end position="350"/>
    </location>
</feature>
<dbReference type="PANTHER" id="PTHR21666:SF288">
    <property type="entry name" value="CELL DIVISION PROTEIN YTFB"/>
    <property type="match status" value="1"/>
</dbReference>
<organism evidence="8 9">
    <name type="scientific">Lujinxingia litoralis</name>
    <dbReference type="NCBI Taxonomy" id="2211119"/>
    <lineage>
        <taxon>Bacteria</taxon>
        <taxon>Deltaproteobacteria</taxon>
        <taxon>Bradymonadales</taxon>
        <taxon>Lujinxingiaceae</taxon>
        <taxon>Lujinxingia</taxon>
    </lineage>
</organism>
<evidence type="ECO:0000259" key="7">
    <source>
        <dbReference type="Pfam" id="PF01551"/>
    </source>
</evidence>
<dbReference type="SUPFAM" id="SSF51261">
    <property type="entry name" value="Duplicated hybrid motif"/>
    <property type="match status" value="1"/>
</dbReference>
<proteinExistence type="predicted"/>
<evidence type="ECO:0000256" key="4">
    <source>
        <dbReference type="ARBA" id="ARBA00022801"/>
    </source>
</evidence>
<comment type="cofactor">
    <cofactor evidence="1">
        <name>Zn(2+)</name>
        <dbReference type="ChEBI" id="CHEBI:29105"/>
    </cofactor>
</comment>
<dbReference type="GO" id="GO:0004222">
    <property type="term" value="F:metalloendopeptidase activity"/>
    <property type="evidence" value="ECO:0007669"/>
    <property type="project" value="TreeGrafter"/>
</dbReference>
<protein>
    <recommendedName>
        <fullName evidence="7">M23ase beta-sheet core domain-containing protein</fullName>
    </recommendedName>
</protein>
<sequence length="357" mass="38401">MAGRESTPWRALSLGALLVLSVFVGGDALAGSGSPGGDWLEVLDAREREVLALEDALERQRAQARTIDGSGDLVMADERAVWRATRGMRRQVSERLALWDAADRQAARQAVWQPPADADRLSRLLQLSETGALEESIGDDVGTLKELAQGVERGAELLVWRTALDVELAGDAAKLATRKAERQLWIKRALKDGGRGLSGAFVQAAQALEEAGESMPENPSTADFHRKKGALVPPVSEAAAHLFGPRKLEGSQTLVRHTGLTYRVEAGTDVRPVSSGLVVFADRFTGYGRLVIVDHGGGYHSLYAHLGAVEVAVGQRVGRADVLGVSGESGSLEGPKLYFELRERGRAIDPSPWFVTR</sequence>
<dbReference type="Proteomes" id="UP000249169">
    <property type="component" value="Unassembled WGS sequence"/>
</dbReference>
<dbReference type="InterPro" id="IPR016047">
    <property type="entry name" value="M23ase_b-sheet_dom"/>
</dbReference>
<comment type="caution">
    <text evidence="8">The sequence shown here is derived from an EMBL/GenBank/DDBJ whole genome shotgun (WGS) entry which is preliminary data.</text>
</comment>
<evidence type="ECO:0000256" key="1">
    <source>
        <dbReference type="ARBA" id="ARBA00001947"/>
    </source>
</evidence>
<keyword evidence="3" id="KW-0479">Metal-binding</keyword>
<dbReference type="CDD" id="cd12797">
    <property type="entry name" value="M23_peptidase"/>
    <property type="match status" value="1"/>
</dbReference>
<evidence type="ECO:0000256" key="5">
    <source>
        <dbReference type="ARBA" id="ARBA00022833"/>
    </source>
</evidence>
<dbReference type="GO" id="GO:0046872">
    <property type="term" value="F:metal ion binding"/>
    <property type="evidence" value="ECO:0007669"/>
    <property type="project" value="UniProtKB-KW"/>
</dbReference>
<evidence type="ECO:0000256" key="6">
    <source>
        <dbReference type="ARBA" id="ARBA00023049"/>
    </source>
</evidence>
<evidence type="ECO:0000313" key="8">
    <source>
        <dbReference type="EMBL" id="RAL23096.1"/>
    </source>
</evidence>
<dbReference type="RefSeq" id="WP_111729624.1">
    <property type="nucleotide sequence ID" value="NZ_QHKO01000003.1"/>
</dbReference>
<dbReference type="AlphaFoldDB" id="A0A328C748"/>
<evidence type="ECO:0000256" key="3">
    <source>
        <dbReference type="ARBA" id="ARBA00022723"/>
    </source>
</evidence>
<evidence type="ECO:0000256" key="2">
    <source>
        <dbReference type="ARBA" id="ARBA00022670"/>
    </source>
</evidence>
<evidence type="ECO:0000313" key="9">
    <source>
        <dbReference type="Proteomes" id="UP000249169"/>
    </source>
</evidence>
<reference evidence="8 9" key="1">
    <citation type="submission" date="2018-05" db="EMBL/GenBank/DDBJ databases">
        <title>Lujinxingia marina gen. nov. sp. nov., a new facultative anaerobic member of the class Deltaproteobacteria, and proposal of Lujinxingaceae fam. nov.</title>
        <authorList>
            <person name="Li C.-M."/>
        </authorList>
    </citation>
    <scope>NUCLEOTIDE SEQUENCE [LARGE SCALE GENOMIC DNA]</scope>
    <source>
        <strain evidence="8 9">B210</strain>
    </source>
</reference>
<keyword evidence="2" id="KW-0645">Protease</keyword>
<dbReference type="Gene3D" id="2.70.70.10">
    <property type="entry name" value="Glucose Permease (Domain IIA)"/>
    <property type="match status" value="1"/>
</dbReference>
<accession>A0A328C748</accession>
<dbReference type="Pfam" id="PF01551">
    <property type="entry name" value="Peptidase_M23"/>
    <property type="match status" value="1"/>
</dbReference>
<gene>
    <name evidence="8" type="ORF">DL240_09425</name>
</gene>
<dbReference type="InterPro" id="IPR050570">
    <property type="entry name" value="Cell_wall_metabolism_enzyme"/>
</dbReference>